<accession>A0A448I852</accession>
<dbReference type="OrthoDB" id="4381973at2"/>
<name>A0A448I852_MYCCI</name>
<dbReference type="AlphaFoldDB" id="A0A448I852"/>
<evidence type="ECO:0000313" key="2">
    <source>
        <dbReference type="Proteomes" id="UP000282551"/>
    </source>
</evidence>
<reference evidence="1 2" key="1">
    <citation type="submission" date="2018-12" db="EMBL/GenBank/DDBJ databases">
        <authorList>
            <consortium name="Pathogen Informatics"/>
        </authorList>
    </citation>
    <scope>NUCLEOTIDE SEQUENCE [LARGE SCALE GENOMIC DNA]</scope>
    <source>
        <strain evidence="1 2">NCTC10485</strain>
    </source>
</reference>
<sequence length="103" mass="10742">MAEVNPATVSALLDPNEASAETAVPIITVMAKAYTRGNGFTGNEPNDDIAAAITTAAARLAANGTQIPVDFTTGQFGKSLRGAFTGWTTAELAVLNRYRRRAA</sequence>
<gene>
    <name evidence="1" type="ORF">NCTC10485_02802</name>
</gene>
<dbReference type="RefSeq" id="WP_126334297.1">
    <property type="nucleotide sequence ID" value="NZ_AP022604.1"/>
</dbReference>
<organism evidence="1 2">
    <name type="scientific">Mycolicibacterium chitae</name>
    <name type="common">Mycobacterium chitae</name>
    <dbReference type="NCBI Taxonomy" id="1792"/>
    <lineage>
        <taxon>Bacteria</taxon>
        <taxon>Bacillati</taxon>
        <taxon>Actinomycetota</taxon>
        <taxon>Actinomycetes</taxon>
        <taxon>Mycobacteriales</taxon>
        <taxon>Mycobacteriaceae</taxon>
        <taxon>Mycolicibacterium</taxon>
    </lineage>
</organism>
<protein>
    <submittedName>
        <fullName evidence="1">Uncharacterized protein</fullName>
    </submittedName>
</protein>
<evidence type="ECO:0000313" key="1">
    <source>
        <dbReference type="EMBL" id="VEG48504.1"/>
    </source>
</evidence>
<keyword evidence="2" id="KW-1185">Reference proteome</keyword>
<proteinExistence type="predicted"/>
<dbReference type="EMBL" id="LR134355">
    <property type="protein sequence ID" value="VEG48504.1"/>
    <property type="molecule type" value="Genomic_DNA"/>
</dbReference>
<dbReference type="Proteomes" id="UP000282551">
    <property type="component" value="Chromosome"/>
</dbReference>